<dbReference type="OrthoDB" id="1924516at2"/>
<dbReference type="AlphaFoldDB" id="A0A3N0AZD6"/>
<name>A0A3N0AZD6_9ACTN</name>
<sequence>MMTKTFTSASANKCLRSLQDEKDFLLETELKSCVYELALGEEADPPKYSYEETRAAVENIDARMLKLRHAVHLFNAHTVLPESGITIDEALVRMAQLNQQKRRLAGLRARSPKERASRYYLGDSNVVEYVYANYDVAQADKDYRAACEEISRLQLELDLVNQTQTFEVDL</sequence>
<comment type="caution">
    <text evidence="1">The sequence shown here is derived from an EMBL/GenBank/DDBJ whole genome shotgun (WGS) entry which is preliminary data.</text>
</comment>
<reference evidence="2" key="1">
    <citation type="submission" date="2018-05" db="EMBL/GenBank/DDBJ databases">
        <title>Genome Sequencing of selected type strains of the family Eggerthellaceae.</title>
        <authorList>
            <person name="Danylec N."/>
            <person name="Stoll D.A."/>
            <person name="Doetsch A."/>
            <person name="Huch M."/>
        </authorList>
    </citation>
    <scope>NUCLEOTIDE SEQUENCE [LARGE SCALE GENOMIC DNA]</scope>
    <source>
        <strain evidence="2">DSM 24851</strain>
    </source>
</reference>
<accession>A0A3N0AZD6</accession>
<proteinExistence type="predicted"/>
<gene>
    <name evidence="1" type="ORF">DMP06_06250</name>
</gene>
<dbReference type="Gene3D" id="6.10.320.10">
    <property type="match status" value="1"/>
</dbReference>
<keyword evidence="2" id="KW-1185">Reference proteome</keyword>
<protein>
    <submittedName>
        <fullName evidence="1">Uncharacterized protein</fullName>
    </submittedName>
</protein>
<dbReference type="Proteomes" id="UP000269591">
    <property type="component" value="Unassembled WGS sequence"/>
</dbReference>
<evidence type="ECO:0000313" key="2">
    <source>
        <dbReference type="Proteomes" id="UP000269591"/>
    </source>
</evidence>
<dbReference type="RefSeq" id="WP_123208888.1">
    <property type="nucleotide sequence ID" value="NZ_JBHTHO010000009.1"/>
</dbReference>
<organism evidence="1 2">
    <name type="scientific">Slackia equolifaciens</name>
    <dbReference type="NCBI Taxonomy" id="498718"/>
    <lineage>
        <taxon>Bacteria</taxon>
        <taxon>Bacillati</taxon>
        <taxon>Actinomycetota</taxon>
        <taxon>Coriobacteriia</taxon>
        <taxon>Eggerthellales</taxon>
        <taxon>Eggerthellaceae</taxon>
        <taxon>Slackia</taxon>
    </lineage>
</organism>
<dbReference type="EMBL" id="QIBX01000009">
    <property type="protein sequence ID" value="RNL39934.1"/>
    <property type="molecule type" value="Genomic_DNA"/>
</dbReference>
<evidence type="ECO:0000313" key="1">
    <source>
        <dbReference type="EMBL" id="RNL39934.1"/>
    </source>
</evidence>